<evidence type="ECO:0000256" key="4">
    <source>
        <dbReference type="SAM" id="MobiDB-lite"/>
    </source>
</evidence>
<dbReference type="SUPFAM" id="SSF51120">
    <property type="entry name" value="beta-Roll"/>
    <property type="match status" value="2"/>
</dbReference>
<dbReference type="InterPro" id="IPR036465">
    <property type="entry name" value="vWFA_dom_sf"/>
</dbReference>
<dbReference type="RefSeq" id="WP_235036468.1">
    <property type="nucleotide sequence ID" value="NZ_CACSIK010000005.1"/>
</dbReference>
<accession>A0A5S9Q958</accession>
<dbReference type="SUPFAM" id="SSF53300">
    <property type="entry name" value="vWA-like"/>
    <property type="match status" value="1"/>
</dbReference>
<dbReference type="InterPro" id="IPR049826">
    <property type="entry name" value="Ig-like_ice"/>
</dbReference>
<dbReference type="InterPro" id="IPR001343">
    <property type="entry name" value="Hemolysn_Ca-bd"/>
</dbReference>
<dbReference type="PROSITE" id="PS50234">
    <property type="entry name" value="VWFA"/>
    <property type="match status" value="1"/>
</dbReference>
<feature type="compositionally biased region" description="Polar residues" evidence="4">
    <location>
        <begin position="1678"/>
        <end position="1698"/>
    </location>
</feature>
<feature type="compositionally biased region" description="Low complexity" evidence="4">
    <location>
        <begin position="1655"/>
        <end position="1668"/>
    </location>
</feature>
<evidence type="ECO:0000313" key="6">
    <source>
        <dbReference type="EMBL" id="CAA0114566.1"/>
    </source>
</evidence>
<keyword evidence="3" id="KW-0106">Calcium</keyword>
<dbReference type="Pfam" id="PF00353">
    <property type="entry name" value="HemolysinCabind"/>
    <property type="match status" value="3"/>
</dbReference>
<reference evidence="6 7" key="1">
    <citation type="submission" date="2019-11" db="EMBL/GenBank/DDBJ databases">
        <authorList>
            <person name="Holert J."/>
        </authorList>
    </citation>
    <scope>NUCLEOTIDE SEQUENCE [LARGE SCALE GENOMIC DNA]</scope>
    <source>
        <strain evidence="6">SB11_1A</strain>
    </source>
</reference>
<evidence type="ECO:0000256" key="2">
    <source>
        <dbReference type="ARBA" id="ARBA00022525"/>
    </source>
</evidence>
<dbReference type="SMART" id="SM00327">
    <property type="entry name" value="VWA"/>
    <property type="match status" value="1"/>
</dbReference>
<proteinExistence type="predicted"/>
<gene>
    <name evidence="6" type="primary">hlyA</name>
    <name evidence="6" type="ORF">IHBHHGIJ_03578</name>
</gene>
<dbReference type="Gene3D" id="2.60.40.2030">
    <property type="match status" value="1"/>
</dbReference>
<evidence type="ECO:0000256" key="3">
    <source>
        <dbReference type="ARBA" id="ARBA00022837"/>
    </source>
</evidence>
<dbReference type="Gene3D" id="2.60.40.10">
    <property type="entry name" value="Immunoglobulins"/>
    <property type="match status" value="2"/>
</dbReference>
<comment type="subcellular location">
    <subcellularLocation>
        <location evidence="1">Secreted</location>
    </subcellularLocation>
</comment>
<dbReference type="PANTHER" id="PTHR38340">
    <property type="entry name" value="S-LAYER PROTEIN"/>
    <property type="match status" value="1"/>
</dbReference>
<dbReference type="PRINTS" id="PR00313">
    <property type="entry name" value="CABNDNGRPT"/>
</dbReference>
<dbReference type="CDD" id="cd00198">
    <property type="entry name" value="vWFA"/>
    <property type="match status" value="1"/>
</dbReference>
<dbReference type="NCBIfam" id="NF033510">
    <property type="entry name" value="Ca_tandemer"/>
    <property type="match status" value="2"/>
</dbReference>
<dbReference type="SUPFAM" id="SSF141072">
    <property type="entry name" value="CalX-like"/>
    <property type="match status" value="1"/>
</dbReference>
<dbReference type="InterPro" id="IPR013783">
    <property type="entry name" value="Ig-like_fold"/>
</dbReference>
<dbReference type="Gene3D" id="3.40.50.410">
    <property type="entry name" value="von Willebrand factor, type A domain"/>
    <property type="match status" value="1"/>
</dbReference>
<evidence type="ECO:0000256" key="1">
    <source>
        <dbReference type="ARBA" id="ARBA00004613"/>
    </source>
</evidence>
<dbReference type="Gene3D" id="2.60.40.3440">
    <property type="match status" value="1"/>
</dbReference>
<evidence type="ECO:0000313" key="7">
    <source>
        <dbReference type="Proteomes" id="UP000435877"/>
    </source>
</evidence>
<dbReference type="EMBL" id="CACSIK010000005">
    <property type="protein sequence ID" value="CAA0114566.1"/>
    <property type="molecule type" value="Genomic_DNA"/>
</dbReference>
<keyword evidence="7" id="KW-1185">Reference proteome</keyword>
<dbReference type="PROSITE" id="PS00330">
    <property type="entry name" value="HEMOLYSIN_CALCIUM"/>
    <property type="match status" value="4"/>
</dbReference>
<keyword evidence="2" id="KW-0964">Secreted</keyword>
<dbReference type="InterPro" id="IPR038081">
    <property type="entry name" value="CalX-like_sf"/>
</dbReference>
<dbReference type="PANTHER" id="PTHR38340:SF1">
    <property type="entry name" value="S-LAYER PROTEIN"/>
    <property type="match status" value="1"/>
</dbReference>
<feature type="domain" description="VWFA" evidence="5">
    <location>
        <begin position="905"/>
        <end position="1099"/>
    </location>
</feature>
<feature type="region of interest" description="Disordered" evidence="4">
    <location>
        <begin position="1589"/>
        <end position="1698"/>
    </location>
</feature>
<dbReference type="InterPro" id="IPR019960">
    <property type="entry name" value="T1SS_VCA0849"/>
</dbReference>
<sequence length="1792" mass="181440">MTGTVGGDAAPGDTVSFTINGNDYSGVVGAGNTYSIIVSGADLAADTSFDATVVGSDEAGNPFSASTTSTHTVDDVAAATITVDDITADDVVNASEAGGNIDVTGTVGGDAAPGDTVSFTINGNDYSGVVGAGNTYSISVSGADLAADTSFDATVVGSDEAGNPFSASTTSTHMVPPTLDLDGDAAGTGYVTNYVEGGSGVAIADSDITIADVDSNNLQSATITLTNAEAGDLLNVGTLPSGISASAYNAATGELTLTGNASLADYQSAIKAIQFENDGNGSDTTRVIEVVVNDGVSSSEVAVTTINVTTIPTVSIDDVLVQEPETGTTTLTFTVAIDEALTSDLTFDFNTVDISAVGGADYQSIGVTQGTIVAGSTTATISVTVNSDANQFEGDETLSVDISNFNQTVNFETSAHTTVNGIQGIGTIGANNGAPVAEDDSYVTSEDTDLLIDNVLSNDTLVDGAEVSSFTQASNGSVIDNGDGTFTYSPDSGFTGSDTFTYTLTDADGETDTATVTVTVSSGAANPPVVSNVPDISYTENDGATNILSGISISDSDSTNLSSVVVRIDGYLPSQDVLDFITAGTSVVATTSVSGGTWELTLSGGADINEYLSVLGSLNYENSSENPSSSPRNITVEAYDDEFNNLFGTDAGTISVTPVNDGPEVVDGSVFVLDSSDDNALGIVAPTDPDTDDAALVITVTGLPTGLGTVTLADGTAVAIGDTLTIAQLENLQFDAGANQGQGDFTYDVFDGEITTSATTTINVGSTEADTGTVYESALSDGTGGGVTTVTGNLLENDATATGSTTLDSVNGVSPSGGVITITTGIGTLTVYADNTTAGHSAGDYEYVLNTADSSGNDVDEVFSYTFTENGVALSDNLTISVIDDVPVANDVYESVPESEEQVFNLVLTLDVSGSMGWQLDSNNVAIGEPSRLDVAKEALGALSQQFFNQSSQVTVTLLSFASNASTVGTYTDFESFETALNGLSANGGTNYSNAVDLIEDEFRDDISAQNPANGVQNISYFVSDGVSSSSPIGSGFDTYVNSNEIDSFAVGIGPGLANGSADLDFIHNIDSLGQGGTTDGAIIVADINELEAELLNTVPTAFGGSIAVQGSVQNIAFGADDGYVQSITMDIDGTDYTFSYNGTSVSVSPALAGVVIDGSEVTIGPNVTGFDLGTFAIDLADGTYTFSSPNGNAGNQLLFDYTAVDGDGDTASGQATIDIEDDAPTANDDLHSISAGEIAEGNVINAMGTDGGPALGSNFTPFAAQGDGVDKVVDDASITEMTYRGESFDLDFDSGSIPASGTSGTLSWDYSITTDVFGNEIAQVVVKDSSDFAVLTFNNTGYYRFAPAAEVSVNTTSQTNVNNADFDIAVRKGGASLVYNNDGVGVSGGNGELLSSGEAITLTFDSAALPNGVNNLSLTFDDYQSSYGDRVRVLVTHDTDGDGIFTTTTIDRSAQNNSQETLDLSAYSSVTVVDIEYIGSGFDTGLFNVTYSPQVEGSVTPEPEIIGYTLTDVDGQSDSAQLAIYTIENEISGTDNADSIAGGDLNDAITGGDGMDILSGGAGHDTLSGGLGDDTLLGGQGVDNLLGGEGDDSLLGGAGDDHLTGGTGDDTLDGGTGDDILLGGDGDDTLYGGAGNDELEGGRGNDVLYGGAGDDSLLGGDGSDTLYGGQGDDTLSGGRNSDTFVWNSTDKGSTASPASDIITDFTTGVGGDVLDLSDLLQGEENGTLTDYLSFQSDGSGNTILSIDSAGDSPFSADQTITLSGVDLTGAGTLSDQDIINNLLSNGNIIID</sequence>
<dbReference type="GO" id="GO:0005509">
    <property type="term" value="F:calcium ion binding"/>
    <property type="evidence" value="ECO:0007669"/>
    <property type="project" value="InterPro"/>
</dbReference>
<protein>
    <submittedName>
        <fullName evidence="6">Hemolysin, chromosomal</fullName>
    </submittedName>
</protein>
<dbReference type="NCBIfam" id="TIGR03661">
    <property type="entry name" value="T1SS_VCA0849"/>
    <property type="match status" value="1"/>
</dbReference>
<organism evidence="6 7">
    <name type="scientific">Zhongshania aliphaticivorans</name>
    <dbReference type="NCBI Taxonomy" id="1470434"/>
    <lineage>
        <taxon>Bacteria</taxon>
        <taxon>Pseudomonadati</taxon>
        <taxon>Pseudomonadota</taxon>
        <taxon>Gammaproteobacteria</taxon>
        <taxon>Cellvibrionales</taxon>
        <taxon>Spongiibacteraceae</taxon>
        <taxon>Zhongshania</taxon>
    </lineage>
</organism>
<dbReference type="InterPro" id="IPR018511">
    <property type="entry name" value="Hemolysin-typ_Ca-bd_CS"/>
</dbReference>
<name>A0A5S9Q958_9GAMM</name>
<dbReference type="Pfam" id="PF17963">
    <property type="entry name" value="Big_9"/>
    <property type="match status" value="1"/>
</dbReference>
<dbReference type="Proteomes" id="UP000435877">
    <property type="component" value="Unassembled WGS sequence"/>
</dbReference>
<dbReference type="InterPro" id="IPR050557">
    <property type="entry name" value="RTX_toxin/Mannuronan_C5-epim"/>
</dbReference>
<dbReference type="InterPro" id="IPR011049">
    <property type="entry name" value="Serralysin-like_metalloprot_C"/>
</dbReference>
<evidence type="ECO:0000259" key="5">
    <source>
        <dbReference type="PROSITE" id="PS50234"/>
    </source>
</evidence>
<dbReference type="NCBIfam" id="NF012196">
    <property type="entry name" value="Ig_like_ice"/>
    <property type="match status" value="1"/>
</dbReference>
<dbReference type="GO" id="GO:0005576">
    <property type="term" value="C:extracellular region"/>
    <property type="evidence" value="ECO:0007669"/>
    <property type="project" value="UniProtKB-SubCell"/>
</dbReference>
<dbReference type="Gene3D" id="2.150.10.10">
    <property type="entry name" value="Serralysin-like metalloprotease, C-terminal"/>
    <property type="match status" value="3"/>
</dbReference>
<dbReference type="InterPro" id="IPR002035">
    <property type="entry name" value="VWF_A"/>
</dbReference>
<dbReference type="Pfam" id="PF13519">
    <property type="entry name" value="VWA_2"/>
    <property type="match status" value="1"/>
</dbReference>